<dbReference type="RefSeq" id="XP_071911624.1">
    <property type="nucleotide sequence ID" value="XM_072055523.1"/>
</dbReference>
<evidence type="ECO:0000259" key="2">
    <source>
        <dbReference type="PROSITE" id="PS51277"/>
    </source>
</evidence>
<dbReference type="GeneID" id="113720041"/>
<reference evidence="4 5" key="2">
    <citation type="submission" date="2025-05" db="UniProtKB">
        <authorList>
            <consortium name="RefSeq"/>
        </authorList>
    </citation>
    <scope>IDENTIFICATION</scope>
    <source>
        <tissue evidence="4 5">Leaves</tissue>
    </source>
</reference>
<keyword evidence="3" id="KW-1185">Reference proteome</keyword>
<feature type="chain" id="PRO_5045019609" evidence="1">
    <location>
        <begin position="23"/>
        <end position="295"/>
    </location>
</feature>
<dbReference type="RefSeq" id="XP_027100884.2">
    <property type="nucleotide sequence ID" value="XM_027245083.2"/>
</dbReference>
<dbReference type="InterPro" id="IPR004873">
    <property type="entry name" value="BURP_dom"/>
</dbReference>
<accession>A0A6P6VD57</accession>
<dbReference type="Proteomes" id="UP001652660">
    <property type="component" value="Chromosome 6e"/>
</dbReference>
<feature type="domain" description="BURP" evidence="2">
    <location>
        <begin position="82"/>
        <end position="295"/>
    </location>
</feature>
<organism evidence="3 4">
    <name type="scientific">Coffea arabica</name>
    <name type="common">Arabian coffee</name>
    <dbReference type="NCBI Taxonomy" id="13443"/>
    <lineage>
        <taxon>Eukaryota</taxon>
        <taxon>Viridiplantae</taxon>
        <taxon>Streptophyta</taxon>
        <taxon>Embryophyta</taxon>
        <taxon>Tracheophyta</taxon>
        <taxon>Spermatophyta</taxon>
        <taxon>Magnoliopsida</taxon>
        <taxon>eudicotyledons</taxon>
        <taxon>Gunneridae</taxon>
        <taxon>Pentapetalae</taxon>
        <taxon>asterids</taxon>
        <taxon>lamiids</taxon>
        <taxon>Gentianales</taxon>
        <taxon>Rubiaceae</taxon>
        <taxon>Ixoroideae</taxon>
        <taxon>Gardenieae complex</taxon>
        <taxon>Bertiereae - Coffeeae clade</taxon>
        <taxon>Coffeeae</taxon>
        <taxon>Coffea</taxon>
    </lineage>
</organism>
<dbReference type="SMART" id="SM01045">
    <property type="entry name" value="BURP"/>
    <property type="match status" value="1"/>
</dbReference>
<evidence type="ECO:0000313" key="5">
    <source>
        <dbReference type="RefSeq" id="XP_071911624.1"/>
    </source>
</evidence>
<dbReference type="PANTHER" id="PTHR31236">
    <property type="entry name" value="BURP DOMAIN PROTEIN USPL1-LIKE"/>
    <property type="match status" value="1"/>
</dbReference>
<reference evidence="3" key="1">
    <citation type="journal article" date="2025" name="Foods">
        <title>Unveiling the Microbial Signatures of Arabica Coffee Cherries: Insights into Ripeness Specific Diversity, Functional Traits, and Implications for Quality and Safety.</title>
        <authorList>
            <consortium name="RefSeq"/>
            <person name="Tenea G.N."/>
            <person name="Cifuentes V."/>
            <person name="Reyes P."/>
            <person name="Cevallos-Vallejos M."/>
        </authorList>
    </citation>
    <scope>NUCLEOTIDE SEQUENCE [LARGE SCALE GENOMIC DNA]</scope>
</reference>
<name>A0A6P6VD57_COFAR</name>
<evidence type="ECO:0000313" key="4">
    <source>
        <dbReference type="RefSeq" id="XP_027100884.2"/>
    </source>
</evidence>
<dbReference type="InterPro" id="IPR044816">
    <property type="entry name" value="BURP"/>
</dbReference>
<evidence type="ECO:0000313" key="3">
    <source>
        <dbReference type="Proteomes" id="UP001652660"/>
    </source>
</evidence>
<dbReference type="PROSITE" id="PS51277">
    <property type="entry name" value="BURP"/>
    <property type="match status" value="1"/>
</dbReference>
<protein>
    <submittedName>
        <fullName evidence="4 5">BURP domain protein USPL1</fullName>
    </submittedName>
</protein>
<dbReference type="AlphaFoldDB" id="A0A6P6VD57"/>
<sequence>MDSKGLACWNLLFHLLIVLGTCDFVPVDGTNAIRHQRMDVNNPQRNSKRDHVAHVQEKMSMHDHSHSSSHGMHQMDPSTTMFFVFDDLKLGKTMSILFPDGDPSPLSSPYLWPREQADPIPFSLAKLPQILQHFSFPQGSRKAQVMEDTLRACETKPIKGKSKACATSYESLVDFARMILGLNTDIEVLSTHHLAKSNAARLQNYTITEAPERISNPKMVSCHTMPYPFIVFYCHYQQGDNRLYRTVLSGEDGDKVEAIAICHMDTSQWNRDHVSFQMLGIEPGTAPVELSSIAA</sequence>
<dbReference type="Pfam" id="PF03181">
    <property type="entry name" value="BURP"/>
    <property type="match status" value="1"/>
</dbReference>
<evidence type="ECO:0000256" key="1">
    <source>
        <dbReference type="SAM" id="SignalP"/>
    </source>
</evidence>
<proteinExistence type="predicted"/>
<keyword evidence="1" id="KW-0732">Signal</keyword>
<feature type="signal peptide" evidence="1">
    <location>
        <begin position="1"/>
        <end position="22"/>
    </location>
</feature>
<dbReference type="PANTHER" id="PTHR31236:SF32">
    <property type="entry name" value="BURP DOMAIN PROTEIN USPL1-LIKE"/>
    <property type="match status" value="1"/>
</dbReference>
<gene>
    <name evidence="4" type="primary">LOC113720041</name>
    <name evidence="5" type="synonym">LOC140009566</name>
</gene>